<dbReference type="Gene3D" id="3.40.50.300">
    <property type="entry name" value="P-loop containing nucleotide triphosphate hydrolases"/>
    <property type="match status" value="1"/>
</dbReference>
<organism evidence="3">
    <name type="scientific">uncultured bacterium</name>
    <name type="common">gcode 4</name>
    <dbReference type="NCBI Taxonomy" id="1234023"/>
    <lineage>
        <taxon>Bacteria</taxon>
        <taxon>environmental samples</taxon>
    </lineage>
</organism>
<reference evidence="3" key="1">
    <citation type="journal article" date="2012" name="Science">
        <title>Fermentation, hydrogen, and sulfur metabolism in multiple uncultivated bacterial phyla.</title>
        <authorList>
            <person name="Wrighton K.C."/>
            <person name="Thomas B.C."/>
            <person name="Sharon I."/>
            <person name="Miller C.S."/>
            <person name="Castelle C.J."/>
            <person name="VerBerkmoes N.C."/>
            <person name="Wilkins M.J."/>
            <person name="Hettich R.L."/>
            <person name="Lipton M.S."/>
            <person name="Williams K.H."/>
            <person name="Long P.E."/>
            <person name="Banfield J.F."/>
        </authorList>
    </citation>
    <scope>NUCLEOTIDE SEQUENCE [LARGE SCALE GENOMIC DNA]</scope>
</reference>
<dbReference type="Gene3D" id="3.40.50.10810">
    <property type="entry name" value="Tandem AAA-ATPase domain"/>
    <property type="match status" value="1"/>
</dbReference>
<protein>
    <recommendedName>
        <fullName evidence="2">Helicase C-terminal domain-containing protein</fullName>
    </recommendedName>
</protein>
<dbReference type="PANTHER" id="PTHR10799">
    <property type="entry name" value="SNF2/RAD54 HELICASE FAMILY"/>
    <property type="match status" value="1"/>
</dbReference>
<keyword evidence="1" id="KW-0378">Hydrolase</keyword>
<dbReference type="SMART" id="SM00487">
    <property type="entry name" value="DEXDc"/>
    <property type="match status" value="1"/>
</dbReference>
<dbReference type="InterPro" id="IPR000330">
    <property type="entry name" value="SNF2_N"/>
</dbReference>
<dbReference type="PROSITE" id="PS51194">
    <property type="entry name" value="HELICASE_CTER"/>
    <property type="match status" value="1"/>
</dbReference>
<dbReference type="Pfam" id="PF00176">
    <property type="entry name" value="SNF2-rel_dom"/>
    <property type="match status" value="1"/>
</dbReference>
<comment type="caution">
    <text evidence="3">The sequence shown here is derived from an EMBL/GenBank/DDBJ whole genome shotgun (WGS) entry which is preliminary data.</text>
</comment>
<dbReference type="InterPro" id="IPR001650">
    <property type="entry name" value="Helicase_C-like"/>
</dbReference>
<dbReference type="InterPro" id="IPR038718">
    <property type="entry name" value="SNF2-like_sf"/>
</dbReference>
<gene>
    <name evidence="3" type="ORF">ACD_71C00078G0002</name>
</gene>
<dbReference type="InterPro" id="IPR049730">
    <property type="entry name" value="SNF2/RAD54-like_C"/>
</dbReference>
<dbReference type="Pfam" id="PF00271">
    <property type="entry name" value="Helicase_C"/>
    <property type="match status" value="1"/>
</dbReference>
<name>K1Z538_9BACT</name>
<dbReference type="AlphaFoldDB" id="K1Z538"/>
<dbReference type="CDD" id="cd18793">
    <property type="entry name" value="SF2_C_SNF"/>
    <property type="match status" value="1"/>
</dbReference>
<dbReference type="InterPro" id="IPR027417">
    <property type="entry name" value="P-loop_NTPase"/>
</dbReference>
<evidence type="ECO:0000259" key="2">
    <source>
        <dbReference type="PROSITE" id="PS51194"/>
    </source>
</evidence>
<accession>K1Z538</accession>
<evidence type="ECO:0000256" key="1">
    <source>
        <dbReference type="ARBA" id="ARBA00022801"/>
    </source>
</evidence>
<evidence type="ECO:0000313" key="3">
    <source>
        <dbReference type="EMBL" id="EKD44607.1"/>
    </source>
</evidence>
<dbReference type="GO" id="GO:0016787">
    <property type="term" value="F:hydrolase activity"/>
    <property type="evidence" value="ECO:0007669"/>
    <property type="project" value="UniProtKB-KW"/>
</dbReference>
<dbReference type="EMBL" id="AMFJ01028809">
    <property type="protein sequence ID" value="EKD44607.1"/>
    <property type="molecule type" value="Genomic_DNA"/>
</dbReference>
<proteinExistence type="predicted"/>
<sequence>MQVDIHDGILSLIPDTDLKSSQKSQLSYWEFYKNNNSYERNIIEDDSLLIKVINFFDKERIQLELTNNCKDYLKKIESAKEEFQTIFDNSKSYKDGDSQSVKKFSSVTTAIQSVATRKLKAHQLKAATHLYLSQNGANFSVPGSGKTSVTLSVYEKRRQEGKVNTLFVIGPPSCFQPWRDEFRETLGREPIYQLLAGGNSEDRKSSYFVSASKKPELYLTSFQTLLRDHKEVETFMRRLGIDVFLVIDEAHYMKKLEGNWAKSILGLSKYAKFRCALTGTPMPKSYSDLYNLFDFLWSEHDPLTSSTKIKIQQYEKNKEYQQIKDILKIKIGPLFYRVRKKDLQLKPATFHDPTKIQMNKYEKLIYDLIENRIVEFSKEDYLKNTEVVKRLRRGRIIRLRQCVSYPHLLLNAVEGYDEDVLGGETDLVRIINKYNDFEKPAKLEYLLRTLRETNSQGEKVIVWSNFVSTIELIQKLLKDNNINSKSIYGKTPIEQQSINEEETREKIRKVFLDTKSGINVLIANPAACAESISLHTTCHKAIYYDLSYNCSQYLQSLDRIHRVGGSENVDTHYYFLQYDNTIDEDISKNLKEKADRMNSLIEEDYSIYNLDMFEGDDDEQAYIHLFGEEKWLT</sequence>
<dbReference type="InterPro" id="IPR014001">
    <property type="entry name" value="Helicase_ATP-bd"/>
</dbReference>
<dbReference type="SUPFAM" id="SSF52540">
    <property type="entry name" value="P-loop containing nucleoside triphosphate hydrolases"/>
    <property type="match status" value="2"/>
</dbReference>
<dbReference type="SMART" id="SM00490">
    <property type="entry name" value="HELICc"/>
    <property type="match status" value="1"/>
</dbReference>
<feature type="domain" description="Helicase C-terminal" evidence="2">
    <location>
        <begin position="442"/>
        <end position="605"/>
    </location>
</feature>
<dbReference type="GO" id="GO:0005524">
    <property type="term" value="F:ATP binding"/>
    <property type="evidence" value="ECO:0007669"/>
    <property type="project" value="InterPro"/>
</dbReference>